<sequence length="109" mass="12505">MLETLLTLPGFIYQADGKYYFLGKWICSECTDVDATDCVTMYQMSRDAKEEKETSFYFQKIRAYSDFALEVPYDPEKIRANMQTLLAGLSDQAAAGLKKQICQVQEDMQ</sequence>
<evidence type="ECO:0000313" key="2">
    <source>
        <dbReference type="Proteomes" id="UP000716906"/>
    </source>
</evidence>
<comment type="caution">
    <text evidence="1">The sequence shown here is derived from an EMBL/GenBank/DDBJ whole genome shotgun (WGS) entry which is preliminary data.</text>
</comment>
<name>A0ABS2EC80_9FIRM</name>
<organism evidence="1 2">
    <name type="scientific">Faecalicatena fissicatena</name>
    <dbReference type="NCBI Taxonomy" id="290055"/>
    <lineage>
        <taxon>Bacteria</taxon>
        <taxon>Bacillati</taxon>
        <taxon>Bacillota</taxon>
        <taxon>Clostridia</taxon>
        <taxon>Lachnospirales</taxon>
        <taxon>Lachnospiraceae</taxon>
        <taxon>Faecalicatena</taxon>
    </lineage>
</organism>
<accession>A0ABS2EC80</accession>
<reference evidence="1 2" key="1">
    <citation type="journal article" date="2021" name="Sci. Rep.">
        <title>The distribution of antibiotic resistance genes in chicken gut microbiota commensals.</title>
        <authorList>
            <person name="Juricova H."/>
            <person name="Matiasovicova J."/>
            <person name="Kubasova T."/>
            <person name="Cejkova D."/>
            <person name="Rychlik I."/>
        </authorList>
    </citation>
    <scope>NUCLEOTIDE SEQUENCE [LARGE SCALE GENOMIC DNA]</scope>
    <source>
        <strain evidence="1 2">An773</strain>
    </source>
</reference>
<evidence type="ECO:0000313" key="1">
    <source>
        <dbReference type="EMBL" id="MBM6739157.1"/>
    </source>
</evidence>
<proteinExistence type="predicted"/>
<protein>
    <submittedName>
        <fullName evidence="1">Uncharacterized protein</fullName>
    </submittedName>
</protein>
<dbReference type="Proteomes" id="UP000716906">
    <property type="component" value="Unassembled WGS sequence"/>
</dbReference>
<keyword evidence="2" id="KW-1185">Reference proteome</keyword>
<dbReference type="RefSeq" id="WP_033126708.1">
    <property type="nucleotide sequence ID" value="NZ_JACLYY010000017.1"/>
</dbReference>
<dbReference type="EMBL" id="JACLYY010000017">
    <property type="protein sequence ID" value="MBM6739157.1"/>
    <property type="molecule type" value="Genomic_DNA"/>
</dbReference>
<gene>
    <name evidence="1" type="ORF">H7U36_13795</name>
</gene>